<name>A0ABQ9VRZ2_SAGOE</name>
<proteinExistence type="predicted"/>
<accession>A0ABQ9VRZ2</accession>
<comment type="caution">
    <text evidence="2">The sequence shown here is derived from an EMBL/GenBank/DDBJ whole genome shotgun (WGS) entry which is preliminary data.</text>
</comment>
<gene>
    <name evidence="2" type="ORF">P7K49_011886</name>
</gene>
<feature type="non-terminal residue" evidence="2">
    <location>
        <position position="53"/>
    </location>
</feature>
<dbReference type="EMBL" id="JASSZA010000005">
    <property type="protein sequence ID" value="KAK2112139.1"/>
    <property type="molecule type" value="Genomic_DNA"/>
</dbReference>
<reference evidence="2 3" key="1">
    <citation type="submission" date="2023-05" db="EMBL/GenBank/DDBJ databases">
        <title>B98-5 Cell Line De Novo Hybrid Assembly: An Optical Mapping Approach.</title>
        <authorList>
            <person name="Kananen K."/>
            <person name="Auerbach J.A."/>
            <person name="Kautto E."/>
            <person name="Blachly J.S."/>
        </authorList>
    </citation>
    <scope>NUCLEOTIDE SEQUENCE [LARGE SCALE GENOMIC DNA]</scope>
    <source>
        <strain evidence="2">B95-8</strain>
        <tissue evidence="2">Cell line</tissue>
    </source>
</reference>
<evidence type="ECO:0000313" key="3">
    <source>
        <dbReference type="Proteomes" id="UP001266305"/>
    </source>
</evidence>
<organism evidence="2 3">
    <name type="scientific">Saguinus oedipus</name>
    <name type="common">Cotton-top tamarin</name>
    <name type="synonym">Oedipomidas oedipus</name>
    <dbReference type="NCBI Taxonomy" id="9490"/>
    <lineage>
        <taxon>Eukaryota</taxon>
        <taxon>Metazoa</taxon>
        <taxon>Chordata</taxon>
        <taxon>Craniata</taxon>
        <taxon>Vertebrata</taxon>
        <taxon>Euteleostomi</taxon>
        <taxon>Mammalia</taxon>
        <taxon>Eutheria</taxon>
        <taxon>Euarchontoglires</taxon>
        <taxon>Primates</taxon>
        <taxon>Haplorrhini</taxon>
        <taxon>Platyrrhini</taxon>
        <taxon>Cebidae</taxon>
        <taxon>Callitrichinae</taxon>
        <taxon>Saguinus</taxon>
    </lineage>
</organism>
<evidence type="ECO:0000313" key="2">
    <source>
        <dbReference type="EMBL" id="KAK2112139.1"/>
    </source>
</evidence>
<keyword evidence="3" id="KW-1185">Reference proteome</keyword>
<protein>
    <submittedName>
        <fullName evidence="2">Uncharacterized protein</fullName>
    </submittedName>
</protein>
<dbReference type="Proteomes" id="UP001266305">
    <property type="component" value="Unassembled WGS sequence"/>
</dbReference>
<evidence type="ECO:0000256" key="1">
    <source>
        <dbReference type="SAM" id="MobiDB-lite"/>
    </source>
</evidence>
<sequence>MKAHLTLHRSGGQQLSMAPLGLPPHRPARAASAVSRSGQQAKTPSLSPRKGGK</sequence>
<feature type="region of interest" description="Disordered" evidence="1">
    <location>
        <begin position="1"/>
        <end position="53"/>
    </location>
</feature>